<dbReference type="InterPro" id="IPR004031">
    <property type="entry name" value="PMP22/EMP/MP20/Claudin"/>
</dbReference>
<keyword evidence="4 5" id="KW-0472">Membrane</keyword>
<organism evidence="6 7">
    <name type="scientific">Pleurodeles waltl</name>
    <name type="common">Iberian ribbed newt</name>
    <dbReference type="NCBI Taxonomy" id="8319"/>
    <lineage>
        <taxon>Eukaryota</taxon>
        <taxon>Metazoa</taxon>
        <taxon>Chordata</taxon>
        <taxon>Craniata</taxon>
        <taxon>Vertebrata</taxon>
        <taxon>Euteleostomi</taxon>
        <taxon>Amphibia</taxon>
        <taxon>Batrachia</taxon>
        <taxon>Caudata</taxon>
        <taxon>Salamandroidea</taxon>
        <taxon>Salamandridae</taxon>
        <taxon>Pleurodelinae</taxon>
        <taxon>Pleurodeles</taxon>
    </lineage>
</organism>
<dbReference type="EMBL" id="JANPWB010000011">
    <property type="protein sequence ID" value="KAJ1132519.1"/>
    <property type="molecule type" value="Genomic_DNA"/>
</dbReference>
<evidence type="ECO:0000256" key="3">
    <source>
        <dbReference type="ARBA" id="ARBA00022989"/>
    </source>
</evidence>
<keyword evidence="7" id="KW-1185">Reference proteome</keyword>
<reference evidence="6" key="1">
    <citation type="journal article" date="2022" name="bioRxiv">
        <title>Sequencing and chromosome-scale assembly of the giantPleurodeles waltlgenome.</title>
        <authorList>
            <person name="Brown T."/>
            <person name="Elewa A."/>
            <person name="Iarovenko S."/>
            <person name="Subramanian E."/>
            <person name="Araus A.J."/>
            <person name="Petzold A."/>
            <person name="Susuki M."/>
            <person name="Suzuki K.-i.T."/>
            <person name="Hayashi T."/>
            <person name="Toyoda A."/>
            <person name="Oliveira C."/>
            <person name="Osipova E."/>
            <person name="Leigh N.D."/>
            <person name="Simon A."/>
            <person name="Yun M.H."/>
        </authorList>
    </citation>
    <scope>NUCLEOTIDE SEQUENCE</scope>
    <source>
        <strain evidence="6">20211129_DDA</strain>
        <tissue evidence="6">Liver</tissue>
    </source>
</reference>
<accession>A0AAV7PZ60</accession>
<dbReference type="InterPro" id="IPR050579">
    <property type="entry name" value="PMP-22/EMP/MP20-like"/>
</dbReference>
<comment type="caution">
    <text evidence="6">The sequence shown here is derived from an EMBL/GenBank/DDBJ whole genome shotgun (WGS) entry which is preliminary data.</text>
</comment>
<dbReference type="Proteomes" id="UP001066276">
    <property type="component" value="Chromosome 7"/>
</dbReference>
<sequence>MSCSRILGIFFASCSIALVLVSMVTDFWIIDYKALAHWGLWHYCSNGECLDVKAGTVYNDATRAFMILTMSASFISICSSCASFASHDAAKRFGSIGAVVSSISAVVCLTTAMAVYTGETVRNVNRDLSSFTYGWSFYIGWATFPFLCITALCHFIAFRKLPAAGYQNI</sequence>
<dbReference type="AlphaFoldDB" id="A0AAV7PZ60"/>
<protein>
    <submittedName>
        <fullName evidence="6">Uncharacterized protein</fullName>
    </submittedName>
</protein>
<name>A0AAV7PZ60_PLEWA</name>
<feature type="transmembrane region" description="Helical" evidence="5">
    <location>
        <begin position="7"/>
        <end position="30"/>
    </location>
</feature>
<dbReference type="Pfam" id="PF00822">
    <property type="entry name" value="PMP22_Claudin"/>
    <property type="match status" value="1"/>
</dbReference>
<proteinExistence type="predicted"/>
<feature type="transmembrane region" description="Helical" evidence="5">
    <location>
        <begin position="96"/>
        <end position="118"/>
    </location>
</feature>
<evidence type="ECO:0000313" key="7">
    <source>
        <dbReference type="Proteomes" id="UP001066276"/>
    </source>
</evidence>
<evidence type="ECO:0000256" key="4">
    <source>
        <dbReference type="ARBA" id="ARBA00023136"/>
    </source>
</evidence>
<dbReference type="PANTHER" id="PTHR10671:SF106">
    <property type="entry name" value="LENS INTRINSIC MEMBRANE PROTEIN 2.2"/>
    <property type="match status" value="1"/>
</dbReference>
<evidence type="ECO:0000313" key="6">
    <source>
        <dbReference type="EMBL" id="KAJ1132519.1"/>
    </source>
</evidence>
<feature type="transmembrane region" description="Helical" evidence="5">
    <location>
        <begin position="138"/>
        <end position="158"/>
    </location>
</feature>
<dbReference type="PANTHER" id="PTHR10671">
    <property type="entry name" value="EPITHELIAL MEMBRANE PROTEIN-RELATED"/>
    <property type="match status" value="1"/>
</dbReference>
<evidence type="ECO:0000256" key="1">
    <source>
        <dbReference type="ARBA" id="ARBA00004141"/>
    </source>
</evidence>
<dbReference type="Gene3D" id="1.20.140.150">
    <property type="match status" value="1"/>
</dbReference>
<keyword evidence="3 5" id="KW-1133">Transmembrane helix</keyword>
<feature type="transmembrane region" description="Helical" evidence="5">
    <location>
        <begin position="64"/>
        <end position="84"/>
    </location>
</feature>
<dbReference type="GO" id="GO:0005886">
    <property type="term" value="C:plasma membrane"/>
    <property type="evidence" value="ECO:0007669"/>
    <property type="project" value="TreeGrafter"/>
</dbReference>
<evidence type="ECO:0000256" key="5">
    <source>
        <dbReference type="SAM" id="Phobius"/>
    </source>
</evidence>
<evidence type="ECO:0000256" key="2">
    <source>
        <dbReference type="ARBA" id="ARBA00022692"/>
    </source>
</evidence>
<keyword evidence="2 5" id="KW-0812">Transmembrane</keyword>
<comment type="subcellular location">
    <subcellularLocation>
        <location evidence="1">Membrane</location>
        <topology evidence="1">Multi-pass membrane protein</topology>
    </subcellularLocation>
</comment>
<gene>
    <name evidence="6" type="ORF">NDU88_010828</name>
</gene>